<dbReference type="EMBL" id="U67735">
    <property type="protein sequence ID" value="AAB49834.1"/>
    <property type="molecule type" value="Genomic_DNA"/>
</dbReference>
<reference evidence="1" key="1">
    <citation type="journal article" date="1997" name="FEMS Microbiol. Lett.">
        <title>Cloning and characterization of the gene for the metalloprotease enterotoxin of Bacteroides fragilis.</title>
        <authorList>
            <person name="Kling J.J."/>
            <person name="Wright R.L."/>
            <person name="Moncrief J.S."/>
            <person name="Wilkins T.D."/>
        </authorList>
    </citation>
    <scope>NUCLEOTIDE SEQUENCE</scope>
    <source>
        <strain evidence="1">VPI 13784</strain>
    </source>
</reference>
<sequence length="87" mass="10624">MSRQASVCWAYMVFGWQDWEISLVKCALGSGKMWNHIVHQWKWDEYHKTLLFFRSIFRTNIDMCTINMLHIIMNCCNNYKTNVYFKF</sequence>
<accession>O06964</accession>
<dbReference type="AlphaFoldDB" id="O06964"/>
<name>O06964_BACFG</name>
<organism evidence="1">
    <name type="scientific">Bacteroides fragilis</name>
    <dbReference type="NCBI Taxonomy" id="817"/>
    <lineage>
        <taxon>Bacteria</taxon>
        <taxon>Pseudomonadati</taxon>
        <taxon>Bacteroidota</taxon>
        <taxon>Bacteroidia</taxon>
        <taxon>Bacteroidales</taxon>
        <taxon>Bacteroidaceae</taxon>
        <taxon>Bacteroides</taxon>
    </lineage>
</organism>
<protein>
    <submittedName>
        <fullName evidence="1">Uncharacterized protein</fullName>
    </submittedName>
</protein>
<proteinExistence type="predicted"/>
<evidence type="ECO:0000313" key="2">
    <source>
        <dbReference type="EMBL" id="AAC38326.1"/>
    </source>
</evidence>
<dbReference type="EMBL" id="AF038459">
    <property type="protein sequence ID" value="AAC38326.1"/>
    <property type="molecule type" value="Genomic_DNA"/>
</dbReference>
<evidence type="ECO:0000313" key="1">
    <source>
        <dbReference type="EMBL" id="AAB49834.1"/>
    </source>
</evidence>
<reference evidence="2" key="2">
    <citation type="journal article" date="1998" name="Infect. Immun.">
        <title>Molecular characterization of the fragilysin pathogenicity islet of enterotoxigenic Bacteroides fragilis.</title>
        <authorList>
            <person name="Moncrief J.S."/>
            <person name="Duncan A.J."/>
            <person name="Wright R.L."/>
            <person name="Barroso L.A."/>
            <person name="Wilkins T.D."/>
        </authorList>
    </citation>
    <scope>NUCLEOTIDE SEQUENCE</scope>
    <source>
        <strain evidence="2">VPI 13784</strain>
    </source>
</reference>